<name>A0ABD3QDM3_9STRA</name>
<evidence type="ECO:0000256" key="1">
    <source>
        <dbReference type="SAM" id="Phobius"/>
    </source>
</evidence>
<comment type="caution">
    <text evidence="2">The sequence shown here is derived from an EMBL/GenBank/DDBJ whole genome shotgun (WGS) entry which is preliminary data.</text>
</comment>
<reference evidence="2 3" key="1">
    <citation type="submission" date="2024-10" db="EMBL/GenBank/DDBJ databases">
        <title>Updated reference genomes for cyclostephanoid diatoms.</title>
        <authorList>
            <person name="Roberts W.R."/>
            <person name="Alverson A.J."/>
        </authorList>
    </citation>
    <scope>NUCLEOTIDE SEQUENCE [LARGE SCALE GENOMIC DNA]</scope>
    <source>
        <strain evidence="2 3">AJA010-31</strain>
    </source>
</reference>
<keyword evidence="1" id="KW-1133">Transmembrane helix</keyword>
<evidence type="ECO:0000313" key="2">
    <source>
        <dbReference type="EMBL" id="KAL3798202.1"/>
    </source>
</evidence>
<keyword evidence="3" id="KW-1185">Reference proteome</keyword>
<dbReference type="EMBL" id="JALLPJ020000227">
    <property type="protein sequence ID" value="KAL3798202.1"/>
    <property type="molecule type" value="Genomic_DNA"/>
</dbReference>
<dbReference type="AlphaFoldDB" id="A0ABD3QDM3"/>
<sequence>MEFDRSKRAKRLAIAGTVCLLMIYHWLSQLRRPISTIPVKRTVIIYSGPTSIHDTDGKNFMYLKNLDYFLQHGVSCSSVGVEVDYIIVLTRDVADQYSSTDGLITKKKQECKDEMTTLRARAIGIPFHESFIDVMIRQNRCYDMESIRIVSQQRDLQKEYDNLVFVNCGMAGPKFGPNSPVPSGTHWSQLFTAPLTDSVRMVGLSINGCVKHQCRPHVQSFLYAISTQTLQLLLSEKRIYDCGDETSRIFVINLYEIGMSKTLINKGYSIASAYLNNEELGKSLIVNQTNLHLATNDLWVEDSLRNATMTIDQSSLKRSFGGGIGTKDILPWDYYMFFKVSRFVPYDVQSEMEYDVDLLSKNKFQLFPISAAD</sequence>
<dbReference type="Proteomes" id="UP001530400">
    <property type="component" value="Unassembled WGS sequence"/>
</dbReference>
<accession>A0ABD3QDM3</accession>
<keyword evidence="1" id="KW-0472">Membrane</keyword>
<gene>
    <name evidence="2" type="ORF">ACHAWO_003407</name>
</gene>
<protein>
    <submittedName>
        <fullName evidence="2">Uncharacterized protein</fullName>
    </submittedName>
</protein>
<evidence type="ECO:0000313" key="3">
    <source>
        <dbReference type="Proteomes" id="UP001530400"/>
    </source>
</evidence>
<proteinExistence type="predicted"/>
<keyword evidence="1" id="KW-0812">Transmembrane</keyword>
<organism evidence="2 3">
    <name type="scientific">Cyclotella atomus</name>
    <dbReference type="NCBI Taxonomy" id="382360"/>
    <lineage>
        <taxon>Eukaryota</taxon>
        <taxon>Sar</taxon>
        <taxon>Stramenopiles</taxon>
        <taxon>Ochrophyta</taxon>
        <taxon>Bacillariophyta</taxon>
        <taxon>Coscinodiscophyceae</taxon>
        <taxon>Thalassiosirophycidae</taxon>
        <taxon>Stephanodiscales</taxon>
        <taxon>Stephanodiscaceae</taxon>
        <taxon>Cyclotella</taxon>
    </lineage>
</organism>
<feature type="transmembrane region" description="Helical" evidence="1">
    <location>
        <begin position="12"/>
        <end position="27"/>
    </location>
</feature>